<feature type="region of interest" description="Disordered" evidence="1">
    <location>
        <begin position="313"/>
        <end position="362"/>
    </location>
</feature>
<protein>
    <recommendedName>
        <fullName evidence="4">SAP domain-containing protein</fullName>
    </recommendedName>
</protein>
<feature type="compositionally biased region" description="Polar residues" evidence="1">
    <location>
        <begin position="59"/>
        <end position="70"/>
    </location>
</feature>
<reference evidence="2" key="1">
    <citation type="submission" date="2018-08" db="EMBL/GenBank/DDBJ databases">
        <authorList>
            <person name="Rossello M."/>
        </authorList>
    </citation>
    <scope>NUCLEOTIDE SEQUENCE [LARGE SCALE GENOMIC DNA]</scope>
    <source>
        <strain evidence="2">cv. Chinese Spring</strain>
    </source>
</reference>
<evidence type="ECO:0000313" key="2">
    <source>
        <dbReference type="EnsemblPlants" id="TraesCS5B02G298900.4"/>
    </source>
</evidence>
<gene>
    <name evidence="2" type="primary">LOC123112684</name>
</gene>
<proteinExistence type="predicted"/>
<evidence type="ECO:0000313" key="3">
    <source>
        <dbReference type="Proteomes" id="UP000019116"/>
    </source>
</evidence>
<reference evidence="2" key="2">
    <citation type="submission" date="2018-10" db="UniProtKB">
        <authorList>
            <consortium name="EnsemblPlants"/>
        </authorList>
    </citation>
    <scope>IDENTIFICATION</scope>
</reference>
<dbReference type="EnsemblPlants" id="TraesCS5B02G298900.4">
    <property type="protein sequence ID" value="TraesCS5B02G298900.4"/>
    <property type="gene ID" value="TraesCS5B02G298900"/>
</dbReference>
<evidence type="ECO:0008006" key="4">
    <source>
        <dbReference type="Google" id="ProtNLM"/>
    </source>
</evidence>
<feature type="region of interest" description="Disordered" evidence="1">
    <location>
        <begin position="47"/>
        <end position="139"/>
    </location>
</feature>
<feature type="compositionally biased region" description="Basic and acidic residues" evidence="1">
    <location>
        <begin position="80"/>
        <end position="104"/>
    </location>
</feature>
<feature type="compositionally biased region" description="Low complexity" evidence="1">
    <location>
        <begin position="502"/>
        <end position="511"/>
    </location>
</feature>
<feature type="compositionally biased region" description="Basic and acidic residues" evidence="1">
    <location>
        <begin position="550"/>
        <end position="559"/>
    </location>
</feature>
<feature type="compositionally biased region" description="Polar residues" evidence="1">
    <location>
        <begin position="313"/>
        <end position="322"/>
    </location>
</feature>
<dbReference type="SMR" id="A0A3B6LQG7"/>
<name>A0A3B6LQG7_WHEAT</name>
<dbReference type="Gramene" id="TraesCS5B03G0765300.2">
    <property type="protein sequence ID" value="TraesCS5B03G0765300.2.CDS"/>
    <property type="gene ID" value="TraesCS5B03G0765300"/>
</dbReference>
<dbReference type="Proteomes" id="UP000019116">
    <property type="component" value="Chromosome 5B"/>
</dbReference>
<feature type="compositionally biased region" description="Polar residues" evidence="1">
    <location>
        <begin position="332"/>
        <end position="348"/>
    </location>
</feature>
<dbReference type="PANTHER" id="PTHR36376">
    <property type="entry name" value="OS09G0514700 PROTEIN"/>
    <property type="match status" value="1"/>
</dbReference>
<feature type="region of interest" description="Disordered" evidence="1">
    <location>
        <begin position="502"/>
        <end position="563"/>
    </location>
</feature>
<feature type="compositionally biased region" description="Polar residues" evidence="1">
    <location>
        <begin position="125"/>
        <end position="139"/>
    </location>
</feature>
<keyword evidence="3" id="KW-1185">Reference proteome</keyword>
<organism evidence="2">
    <name type="scientific">Triticum aestivum</name>
    <name type="common">Wheat</name>
    <dbReference type="NCBI Taxonomy" id="4565"/>
    <lineage>
        <taxon>Eukaryota</taxon>
        <taxon>Viridiplantae</taxon>
        <taxon>Streptophyta</taxon>
        <taxon>Embryophyta</taxon>
        <taxon>Tracheophyta</taxon>
        <taxon>Spermatophyta</taxon>
        <taxon>Magnoliopsida</taxon>
        <taxon>Liliopsida</taxon>
        <taxon>Poales</taxon>
        <taxon>Poaceae</taxon>
        <taxon>BOP clade</taxon>
        <taxon>Pooideae</taxon>
        <taxon>Triticodae</taxon>
        <taxon>Triticeae</taxon>
        <taxon>Triticinae</taxon>
        <taxon>Triticum</taxon>
    </lineage>
</organism>
<accession>A0A3B6LQG7</accession>
<feature type="compositionally biased region" description="Polar residues" evidence="1">
    <location>
        <begin position="523"/>
        <end position="533"/>
    </location>
</feature>
<dbReference type="GeneID" id="123112684"/>
<evidence type="ECO:0000256" key="1">
    <source>
        <dbReference type="SAM" id="MobiDB-lite"/>
    </source>
</evidence>
<sequence length="598" mass="63195">MGWEKNEKHLLSLSLQSLQSLCKEYNLPANKTHPQLARSLAIYLENEKNNSGPEKENLTVPTSTQASPATSPAMLPNTKEASKCEQDNHKRGPYSDRDDDDVRPPLKHKKVSRKQADRKLKSDSGTRTSLPPISSNNGKGDCFNSCSGQGISHNVKQTADGIATCSTAPKLNGNHVSVAPVNDTISFVASHPGPNGVASKPPSHMKAGTNGIDKGSGLSNENLANVKSPFKLFLMDEDGIDLFVDLNSTPGDWVGSFKGGVNLPPSTHNSETDMFTNSISSLRNKNDQNTMLPSDNIIIDIQDKGPESIAACTNSSLGSTDGENYRSKSNPRDTTAVNSRSSASTLSGTPVEISVSQEGPPVVHSSCLTSDVQNNVSLDMVAGALGSNVLPQESADVSMLPGRSHAPLTDDSIQPTNESTFSPGHVVISDTDKNSRPPSVGKQEMLDVTSGVQRTRNSDTNGLLMENVPTAAVAMEEDNGHGGSSSVRQLVNQAVIALPAANAQSDASSADRGVAGNFDLTDPTRSSVASDNAVTPLATNHGAKTGNSHDSADKEKPCDPEELQGVATRNILCRLRSAAAKQTKPSTVPRRSSRLVPK</sequence>
<dbReference type="AlphaFoldDB" id="A0A3B6LQG7"/>
<dbReference type="Gramene" id="TraesCS5B02G298900.4">
    <property type="protein sequence ID" value="TraesCS5B02G298900.4"/>
    <property type="gene ID" value="TraesCS5B02G298900"/>
</dbReference>
<feature type="compositionally biased region" description="Basic and acidic residues" evidence="1">
    <location>
        <begin position="47"/>
        <end position="57"/>
    </location>
</feature>
<feature type="compositionally biased region" description="Polar residues" evidence="1">
    <location>
        <begin position="411"/>
        <end position="422"/>
    </location>
</feature>
<feature type="region of interest" description="Disordered" evidence="1">
    <location>
        <begin position="408"/>
        <end position="442"/>
    </location>
</feature>
<feature type="compositionally biased region" description="Basic and acidic residues" evidence="1">
    <location>
        <begin position="114"/>
        <end position="124"/>
    </location>
</feature>
<dbReference type="Gramene" id="TraesNOR5B03G02955080.1">
    <property type="protein sequence ID" value="TraesNOR5B03G02955080.1"/>
    <property type="gene ID" value="TraesNOR5B03G02955080"/>
</dbReference>
<dbReference type="PANTHER" id="PTHR36376:SF1">
    <property type="entry name" value="OS09G0514700 PROTEIN"/>
    <property type="match status" value="1"/>
</dbReference>
<dbReference type="RefSeq" id="XP_044389678.1">
    <property type="nucleotide sequence ID" value="XM_044533743.1"/>
</dbReference>
<feature type="region of interest" description="Disordered" evidence="1">
    <location>
        <begin position="577"/>
        <end position="598"/>
    </location>
</feature>